<dbReference type="InterPro" id="IPR050216">
    <property type="entry name" value="LRR_domain-containing"/>
</dbReference>
<dbReference type="PANTHER" id="PTHR48051:SF1">
    <property type="entry name" value="RAS SUPPRESSOR PROTEIN 1"/>
    <property type="match status" value="1"/>
</dbReference>
<keyword evidence="1" id="KW-0433">Leucine-rich repeat</keyword>
<dbReference type="Gene3D" id="3.80.10.10">
    <property type="entry name" value="Ribonuclease Inhibitor"/>
    <property type="match status" value="1"/>
</dbReference>
<organism evidence="4">
    <name type="scientific">Barrevirus sp</name>
    <dbReference type="NCBI Taxonomy" id="2487763"/>
    <lineage>
        <taxon>Viruses</taxon>
        <taxon>Varidnaviria</taxon>
        <taxon>Bamfordvirae</taxon>
        <taxon>Nucleocytoviricota</taxon>
        <taxon>Megaviricetes</taxon>
        <taxon>Imitervirales</taxon>
        <taxon>Mimiviridae</taxon>
        <taxon>Klosneuvirinae</taxon>
    </lineage>
</organism>
<keyword evidence="2" id="KW-0677">Repeat</keyword>
<dbReference type="InterPro" id="IPR032675">
    <property type="entry name" value="LRR_dom_sf"/>
</dbReference>
<feature type="domain" description="F-box" evidence="3">
    <location>
        <begin position="1"/>
        <end position="41"/>
    </location>
</feature>
<dbReference type="PROSITE" id="PS50181">
    <property type="entry name" value="FBOX"/>
    <property type="match status" value="1"/>
</dbReference>
<name>A0A3G4ZQ82_9VIRU</name>
<dbReference type="SUPFAM" id="SSF81383">
    <property type="entry name" value="F-box domain"/>
    <property type="match status" value="1"/>
</dbReference>
<dbReference type="SMART" id="SM00364">
    <property type="entry name" value="LRR_BAC"/>
    <property type="match status" value="6"/>
</dbReference>
<dbReference type="Pfam" id="PF13855">
    <property type="entry name" value="LRR_8"/>
    <property type="match status" value="2"/>
</dbReference>
<dbReference type="PROSITE" id="PS51450">
    <property type="entry name" value="LRR"/>
    <property type="match status" value="5"/>
</dbReference>
<dbReference type="InterPro" id="IPR036047">
    <property type="entry name" value="F-box-like_dom_sf"/>
</dbReference>
<dbReference type="Gene3D" id="1.20.1280.50">
    <property type="match status" value="1"/>
</dbReference>
<dbReference type="SUPFAM" id="SSF52058">
    <property type="entry name" value="L domain-like"/>
    <property type="match status" value="1"/>
</dbReference>
<sequence>MNKDILFIVFSFLDIKDIVKCSQINKQYYSYVIQNNIWLTLLLNDYEEYHKLFQLESHYETYKLCFGLSKLRNTVFNKATLDKIHNMTSICMSYSYLKIPMIPTVIFQLTNLTELFWSRNKLKVLPNEVAQLTNLTFLSLQYNNLTIIPEEIGHLTKLESLYLGKNKISVIPNNIGKLIKLKDLDLNNNLIRDIPSTMLRLSNLIELDISHNELTSLSEDIKYLSRLNKLILSNNNISIIPEEVNQLSCLRHIWLSVEDDHLHYQFQKYLKMVDIEYHIE</sequence>
<proteinExistence type="predicted"/>
<dbReference type="Pfam" id="PF00646">
    <property type="entry name" value="F-box"/>
    <property type="match status" value="1"/>
</dbReference>
<evidence type="ECO:0000256" key="1">
    <source>
        <dbReference type="ARBA" id="ARBA00022614"/>
    </source>
</evidence>
<dbReference type="InterPro" id="IPR003591">
    <property type="entry name" value="Leu-rich_rpt_typical-subtyp"/>
</dbReference>
<protein>
    <recommendedName>
        <fullName evidence="3">F-box domain-containing protein</fullName>
    </recommendedName>
</protein>
<dbReference type="PANTHER" id="PTHR48051">
    <property type="match status" value="1"/>
</dbReference>
<dbReference type="EMBL" id="MK072008">
    <property type="protein sequence ID" value="AYV77072.1"/>
    <property type="molecule type" value="Genomic_DNA"/>
</dbReference>
<dbReference type="SMART" id="SM00365">
    <property type="entry name" value="LRR_SD22"/>
    <property type="match status" value="6"/>
</dbReference>
<dbReference type="InterPro" id="IPR001810">
    <property type="entry name" value="F-box_dom"/>
</dbReference>
<evidence type="ECO:0000256" key="2">
    <source>
        <dbReference type="ARBA" id="ARBA00022737"/>
    </source>
</evidence>
<accession>A0A3G4ZQ82</accession>
<gene>
    <name evidence="4" type="ORF">Barrevirus11_2</name>
</gene>
<reference evidence="4" key="1">
    <citation type="submission" date="2018-10" db="EMBL/GenBank/DDBJ databases">
        <title>Hidden diversity of soil giant viruses.</title>
        <authorList>
            <person name="Schulz F."/>
            <person name="Alteio L."/>
            <person name="Goudeau D."/>
            <person name="Ryan E.M."/>
            <person name="Malmstrom R.R."/>
            <person name="Blanchard J."/>
            <person name="Woyke T."/>
        </authorList>
    </citation>
    <scope>NUCLEOTIDE SEQUENCE</scope>
    <source>
        <strain evidence="4">BAV1</strain>
    </source>
</reference>
<evidence type="ECO:0000259" key="3">
    <source>
        <dbReference type="PROSITE" id="PS50181"/>
    </source>
</evidence>
<dbReference type="SMART" id="SM00369">
    <property type="entry name" value="LRR_TYP"/>
    <property type="match status" value="6"/>
</dbReference>
<dbReference type="InterPro" id="IPR001611">
    <property type="entry name" value="Leu-rich_rpt"/>
</dbReference>
<evidence type="ECO:0000313" key="4">
    <source>
        <dbReference type="EMBL" id="AYV77072.1"/>
    </source>
</evidence>